<dbReference type="PROSITE" id="PS51257">
    <property type="entry name" value="PROKAR_LIPOPROTEIN"/>
    <property type="match status" value="1"/>
</dbReference>
<feature type="transmembrane region" description="Helical" evidence="1">
    <location>
        <begin position="12"/>
        <end position="35"/>
    </location>
</feature>
<evidence type="ECO:0000313" key="3">
    <source>
        <dbReference type="Proteomes" id="UP001501777"/>
    </source>
</evidence>
<sequence>MRVAPEGRVAEFAGVPAGVAGAGALGAACCVLLALDARRTERRDGADQHVTGR</sequence>
<gene>
    <name evidence="2" type="ORF">GCM10010276_12860</name>
</gene>
<proteinExistence type="predicted"/>
<dbReference type="EMBL" id="BAAASG010000003">
    <property type="protein sequence ID" value="GAA2478003.1"/>
    <property type="molecule type" value="Genomic_DNA"/>
</dbReference>
<evidence type="ECO:0000313" key="2">
    <source>
        <dbReference type="EMBL" id="GAA2478003.1"/>
    </source>
</evidence>
<organism evidence="2 3">
    <name type="scientific">Streptomyces longisporus</name>
    <dbReference type="NCBI Taxonomy" id="1948"/>
    <lineage>
        <taxon>Bacteria</taxon>
        <taxon>Bacillati</taxon>
        <taxon>Actinomycetota</taxon>
        <taxon>Actinomycetes</taxon>
        <taxon>Kitasatosporales</taxon>
        <taxon>Streptomycetaceae</taxon>
        <taxon>Streptomyces</taxon>
    </lineage>
</organism>
<name>A0ABN3L5T9_STRLO</name>
<keyword evidence="1" id="KW-1133">Transmembrane helix</keyword>
<protein>
    <submittedName>
        <fullName evidence="2">Uncharacterized protein</fullName>
    </submittedName>
</protein>
<keyword evidence="1" id="KW-0472">Membrane</keyword>
<reference evidence="2 3" key="1">
    <citation type="journal article" date="2019" name="Int. J. Syst. Evol. Microbiol.">
        <title>The Global Catalogue of Microorganisms (GCM) 10K type strain sequencing project: providing services to taxonomists for standard genome sequencing and annotation.</title>
        <authorList>
            <consortium name="The Broad Institute Genomics Platform"/>
            <consortium name="The Broad Institute Genome Sequencing Center for Infectious Disease"/>
            <person name="Wu L."/>
            <person name="Ma J."/>
        </authorList>
    </citation>
    <scope>NUCLEOTIDE SEQUENCE [LARGE SCALE GENOMIC DNA]</scope>
    <source>
        <strain evidence="2 3">JCM 4395</strain>
    </source>
</reference>
<dbReference type="Proteomes" id="UP001501777">
    <property type="component" value="Unassembled WGS sequence"/>
</dbReference>
<keyword evidence="1" id="KW-0812">Transmembrane</keyword>
<evidence type="ECO:0000256" key="1">
    <source>
        <dbReference type="SAM" id="Phobius"/>
    </source>
</evidence>
<comment type="caution">
    <text evidence="2">The sequence shown here is derived from an EMBL/GenBank/DDBJ whole genome shotgun (WGS) entry which is preliminary data.</text>
</comment>
<keyword evidence="3" id="KW-1185">Reference proteome</keyword>
<accession>A0ABN3L5T9</accession>